<accession>Q07Q08</accession>
<dbReference type="GO" id="GO:0043709">
    <property type="term" value="P:cell adhesion involved in single-species biofilm formation"/>
    <property type="evidence" value="ECO:0007669"/>
    <property type="project" value="TreeGrafter"/>
</dbReference>
<protein>
    <recommendedName>
        <fullName evidence="1">diguanylate cyclase</fullName>
        <ecNumber evidence="1">2.7.7.65</ecNumber>
    </recommendedName>
</protein>
<dbReference type="eggNOG" id="COG2202">
    <property type="taxonomic scope" value="Bacteria"/>
</dbReference>
<dbReference type="HOGENOM" id="CLU_000445_134_2_5"/>
<dbReference type="SUPFAM" id="SSF55073">
    <property type="entry name" value="Nucleotide cyclase"/>
    <property type="match status" value="1"/>
</dbReference>
<dbReference type="KEGG" id="rpe:RPE_2032"/>
<dbReference type="InterPro" id="IPR000014">
    <property type="entry name" value="PAS"/>
</dbReference>
<dbReference type="SUPFAM" id="SSF55785">
    <property type="entry name" value="PYP-like sensor domain (PAS domain)"/>
    <property type="match status" value="1"/>
</dbReference>
<keyword evidence="3" id="KW-0472">Membrane</keyword>
<dbReference type="SMART" id="SM00267">
    <property type="entry name" value="GGDEF"/>
    <property type="match status" value="1"/>
</dbReference>
<evidence type="ECO:0000256" key="2">
    <source>
        <dbReference type="ARBA" id="ARBA00034247"/>
    </source>
</evidence>
<dbReference type="EMBL" id="CP000463">
    <property type="protein sequence ID" value="ABJ05976.1"/>
    <property type="molecule type" value="Genomic_DNA"/>
</dbReference>
<dbReference type="InterPro" id="IPR000700">
    <property type="entry name" value="PAS-assoc_C"/>
</dbReference>
<gene>
    <name evidence="7" type="ordered locus">RPE_2032</name>
</gene>
<dbReference type="Gene3D" id="3.30.450.20">
    <property type="entry name" value="PAS domain"/>
    <property type="match status" value="3"/>
</dbReference>
<dbReference type="PROSITE" id="PS50113">
    <property type="entry name" value="PAC"/>
    <property type="match status" value="1"/>
</dbReference>
<keyword evidence="3" id="KW-1133">Transmembrane helix</keyword>
<dbReference type="InterPro" id="IPR029787">
    <property type="entry name" value="Nucleotide_cyclase"/>
</dbReference>
<evidence type="ECO:0000259" key="5">
    <source>
        <dbReference type="PROSITE" id="PS50113"/>
    </source>
</evidence>
<dbReference type="InterPro" id="IPR035965">
    <property type="entry name" value="PAS-like_dom_sf"/>
</dbReference>
<dbReference type="InterPro" id="IPR043128">
    <property type="entry name" value="Rev_trsase/Diguanyl_cyclase"/>
</dbReference>
<organism evidence="7">
    <name type="scientific">Rhodopseudomonas palustris (strain BisA53)</name>
    <dbReference type="NCBI Taxonomy" id="316055"/>
    <lineage>
        <taxon>Bacteria</taxon>
        <taxon>Pseudomonadati</taxon>
        <taxon>Pseudomonadota</taxon>
        <taxon>Alphaproteobacteria</taxon>
        <taxon>Hyphomicrobiales</taxon>
        <taxon>Nitrobacteraceae</taxon>
        <taxon>Rhodopseudomonas</taxon>
    </lineage>
</organism>
<dbReference type="PROSITE" id="PS50112">
    <property type="entry name" value="PAS"/>
    <property type="match status" value="1"/>
</dbReference>
<dbReference type="InterPro" id="IPR000160">
    <property type="entry name" value="GGDEF_dom"/>
</dbReference>
<reference evidence="7" key="1">
    <citation type="submission" date="2006-09" db="EMBL/GenBank/DDBJ databases">
        <title>Complete sequence of Rhodopseudomonas palustris BisA53.</title>
        <authorList>
            <consortium name="US DOE Joint Genome Institute"/>
            <person name="Copeland A."/>
            <person name="Lucas S."/>
            <person name="Lapidus A."/>
            <person name="Barry K."/>
            <person name="Detter J.C."/>
            <person name="Glavina del Rio T."/>
            <person name="Hammon N."/>
            <person name="Israni S."/>
            <person name="Dalin E."/>
            <person name="Tice H."/>
            <person name="Pitluck S."/>
            <person name="Chain P."/>
            <person name="Malfatti S."/>
            <person name="Shin M."/>
            <person name="Vergez L."/>
            <person name="Schmutz J."/>
            <person name="Larimer F."/>
            <person name="Land M."/>
            <person name="Hauser L."/>
            <person name="Pelletier D.A."/>
            <person name="Kyrpides N."/>
            <person name="Kim E."/>
            <person name="Harwood C.S."/>
            <person name="Oda Y."/>
            <person name="Richardson P."/>
        </authorList>
    </citation>
    <scope>NUCLEOTIDE SEQUENCE [LARGE SCALE GENOMIC DNA]</scope>
    <source>
        <strain evidence="7">BisA53</strain>
    </source>
</reference>
<dbReference type="InterPro" id="IPR001610">
    <property type="entry name" value="PAC"/>
</dbReference>
<dbReference type="NCBIfam" id="TIGR00254">
    <property type="entry name" value="GGDEF"/>
    <property type="match status" value="1"/>
</dbReference>
<dbReference type="CDD" id="cd00130">
    <property type="entry name" value="PAS"/>
    <property type="match status" value="1"/>
</dbReference>
<sequence length="641" mass="70431">MPLSTSPLLRLARRLSAPGIIVALFVLAVSSCVLGLMAWKALAARDAALAQSKSETLNLTHSLSEHVSHTIQAADIVMTEIAGSLRHYTPPKDQFGRRLRDLADALPQLGYVAALDAAGDFIHASGVDTPLHNNSDRSYFIHHRDHDDDDLLISGPLLSRTTGLPTVVLTKRMENADGSFAGILLATIDTGYFNHFYKSLQLGDNGTIGLLRTDGILLMHWPSMESGRDVSHRELFRQRLPNSPVGYYKSVSHFDGISKYLAYKKSTLYPIVVTVARPEEDVLASWREDLRSDLIVALSLLGGMTLMAVLLAIQLRFRLRIERELREREAHYRLLADNIADVVFQFDLARNYQFASQSTVSMLGWTPEELIGTSCYDLVHPDDVETLRGREAQLTEPSVTHSHVFRLRRRDGSFVWVEANYNLARPVDGEPASHIVAVVRDITQRKRMEDQLNALNSRLAEMATTDSLTGLANRRTLDVFLRREFSSARQLAVLLLDIDHFKGFNDSLGHQAGDECLKKIAVVLAEATDGTPGLSARYGGEEFALVLPGVREDAALAIADAVRLQVRALDIANPASDFGCVTVSIGIAIKSPATRNETALLGEADQALYAAKRQGRNCCVCGSTLVDGASLVPEQCCHVSS</sequence>
<dbReference type="CDD" id="cd12914">
    <property type="entry name" value="PDC1_DGC_like"/>
    <property type="match status" value="1"/>
</dbReference>
<dbReference type="OrthoDB" id="9812260at2"/>
<dbReference type="GO" id="GO:0005886">
    <property type="term" value="C:plasma membrane"/>
    <property type="evidence" value="ECO:0007669"/>
    <property type="project" value="TreeGrafter"/>
</dbReference>
<comment type="catalytic activity">
    <reaction evidence="2">
        <text>2 GTP = 3',3'-c-di-GMP + 2 diphosphate</text>
        <dbReference type="Rhea" id="RHEA:24898"/>
        <dbReference type="ChEBI" id="CHEBI:33019"/>
        <dbReference type="ChEBI" id="CHEBI:37565"/>
        <dbReference type="ChEBI" id="CHEBI:58805"/>
        <dbReference type="EC" id="2.7.7.65"/>
    </reaction>
</comment>
<feature type="transmembrane region" description="Helical" evidence="3">
    <location>
        <begin position="20"/>
        <end position="39"/>
    </location>
</feature>
<evidence type="ECO:0000259" key="6">
    <source>
        <dbReference type="PROSITE" id="PS50887"/>
    </source>
</evidence>
<dbReference type="STRING" id="316055.RPE_2032"/>
<dbReference type="InterPro" id="IPR054327">
    <property type="entry name" value="His-kinase-like_sensor"/>
</dbReference>
<evidence type="ECO:0000256" key="1">
    <source>
        <dbReference type="ARBA" id="ARBA00012528"/>
    </source>
</evidence>
<dbReference type="Pfam" id="PF08447">
    <property type="entry name" value="PAS_3"/>
    <property type="match status" value="1"/>
</dbReference>
<evidence type="ECO:0000259" key="4">
    <source>
        <dbReference type="PROSITE" id="PS50112"/>
    </source>
</evidence>
<dbReference type="FunFam" id="3.30.70.270:FF:000001">
    <property type="entry name" value="Diguanylate cyclase domain protein"/>
    <property type="match status" value="1"/>
</dbReference>
<dbReference type="Pfam" id="PF22588">
    <property type="entry name" value="dCache_1_like"/>
    <property type="match status" value="1"/>
</dbReference>
<keyword evidence="3" id="KW-0812">Transmembrane</keyword>
<evidence type="ECO:0000256" key="3">
    <source>
        <dbReference type="SAM" id="Phobius"/>
    </source>
</evidence>
<dbReference type="CDD" id="cd01949">
    <property type="entry name" value="GGDEF"/>
    <property type="match status" value="1"/>
</dbReference>
<feature type="domain" description="GGDEF" evidence="6">
    <location>
        <begin position="489"/>
        <end position="624"/>
    </location>
</feature>
<dbReference type="PROSITE" id="PS50887">
    <property type="entry name" value="GGDEF"/>
    <property type="match status" value="1"/>
</dbReference>
<proteinExistence type="predicted"/>
<dbReference type="InterPro" id="IPR013655">
    <property type="entry name" value="PAS_fold_3"/>
</dbReference>
<evidence type="ECO:0000313" key="7">
    <source>
        <dbReference type="EMBL" id="ABJ05976.1"/>
    </source>
</evidence>
<dbReference type="InterPro" id="IPR050469">
    <property type="entry name" value="Diguanylate_Cyclase"/>
</dbReference>
<dbReference type="Pfam" id="PF00990">
    <property type="entry name" value="GGDEF"/>
    <property type="match status" value="1"/>
</dbReference>
<dbReference type="GO" id="GO:1902201">
    <property type="term" value="P:negative regulation of bacterial-type flagellum-dependent cell motility"/>
    <property type="evidence" value="ECO:0007669"/>
    <property type="project" value="TreeGrafter"/>
</dbReference>
<dbReference type="SMART" id="SM00091">
    <property type="entry name" value="PAS"/>
    <property type="match status" value="1"/>
</dbReference>
<dbReference type="SMART" id="SM00086">
    <property type="entry name" value="PAC"/>
    <property type="match status" value="1"/>
</dbReference>
<feature type="transmembrane region" description="Helical" evidence="3">
    <location>
        <begin position="294"/>
        <end position="313"/>
    </location>
</feature>
<feature type="domain" description="PAC" evidence="5">
    <location>
        <begin position="401"/>
        <end position="454"/>
    </location>
</feature>
<dbReference type="CDD" id="cd12915">
    <property type="entry name" value="PDC2_DGC_like"/>
    <property type="match status" value="1"/>
</dbReference>
<dbReference type="PANTHER" id="PTHR45138">
    <property type="entry name" value="REGULATORY COMPONENTS OF SENSORY TRANSDUCTION SYSTEM"/>
    <property type="match status" value="1"/>
</dbReference>
<dbReference type="NCBIfam" id="TIGR00229">
    <property type="entry name" value="sensory_box"/>
    <property type="match status" value="1"/>
</dbReference>
<dbReference type="PANTHER" id="PTHR45138:SF9">
    <property type="entry name" value="DIGUANYLATE CYCLASE DGCM-RELATED"/>
    <property type="match status" value="1"/>
</dbReference>
<dbReference type="GO" id="GO:0052621">
    <property type="term" value="F:diguanylate cyclase activity"/>
    <property type="evidence" value="ECO:0007669"/>
    <property type="project" value="UniProtKB-EC"/>
</dbReference>
<feature type="domain" description="PAS" evidence="4">
    <location>
        <begin position="328"/>
        <end position="398"/>
    </location>
</feature>
<name>Q07Q08_RHOP5</name>
<dbReference type="AlphaFoldDB" id="Q07Q08"/>
<dbReference type="eggNOG" id="COG3706">
    <property type="taxonomic scope" value="Bacteria"/>
</dbReference>
<dbReference type="EC" id="2.7.7.65" evidence="1"/>
<dbReference type="Gene3D" id="3.30.70.270">
    <property type="match status" value="1"/>
</dbReference>